<gene>
    <name evidence="1" type="ORF">EHR08_15330</name>
</gene>
<evidence type="ECO:0000313" key="2">
    <source>
        <dbReference type="Proteomes" id="UP000297649"/>
    </source>
</evidence>
<reference evidence="1" key="1">
    <citation type="journal article" date="2019" name="PLoS Negl. Trop. Dis.">
        <title>Revisiting the worldwide diversity of Leptospira species in the environment.</title>
        <authorList>
            <person name="Vincent A.T."/>
            <person name="Schiettekatte O."/>
            <person name="Bourhy P."/>
            <person name="Veyrier F.J."/>
            <person name="Picardeau M."/>
        </authorList>
    </citation>
    <scope>NUCLEOTIDE SEQUENCE [LARGE SCALE GENOMIC DNA]</scope>
    <source>
        <strain evidence="1">201601109</strain>
    </source>
</reference>
<dbReference type="OrthoDB" id="9816748at2"/>
<keyword evidence="2" id="KW-1185">Reference proteome</keyword>
<protein>
    <submittedName>
        <fullName evidence="1">Uncharacterized protein</fullName>
    </submittedName>
</protein>
<dbReference type="RefSeq" id="WP_135744112.1">
    <property type="nucleotide sequence ID" value="NZ_JAIZBJ010000003.1"/>
</dbReference>
<dbReference type="Proteomes" id="UP000297649">
    <property type="component" value="Unassembled WGS sequence"/>
</dbReference>
<evidence type="ECO:0000313" key="1">
    <source>
        <dbReference type="EMBL" id="TGN12723.1"/>
    </source>
</evidence>
<name>A0A6H3NTV2_9LEPT</name>
<sequence>MDIDGFRSYQIPSGAYDKQWINRYFQKNGNIQFLNPANVDSFRSTTLNFGYFNSSDKERGYFEYFIKNDQ</sequence>
<accession>A0A6H3NTV2</accession>
<proteinExistence type="predicted"/>
<comment type="caution">
    <text evidence="1">The sequence shown here is derived from an EMBL/GenBank/DDBJ whole genome shotgun (WGS) entry which is preliminary data.</text>
</comment>
<organism evidence="1 2">
    <name type="scientific">Leptospira bandrabouensis</name>
    <dbReference type="NCBI Taxonomy" id="2484903"/>
    <lineage>
        <taxon>Bacteria</taxon>
        <taxon>Pseudomonadati</taxon>
        <taxon>Spirochaetota</taxon>
        <taxon>Spirochaetia</taxon>
        <taxon>Leptospirales</taxon>
        <taxon>Leptospiraceae</taxon>
        <taxon>Leptospira</taxon>
    </lineage>
</organism>
<dbReference type="AlphaFoldDB" id="A0A6H3NTV2"/>
<dbReference type="EMBL" id="RQHU01000019">
    <property type="protein sequence ID" value="TGN12723.1"/>
    <property type="molecule type" value="Genomic_DNA"/>
</dbReference>